<reference evidence="4 5" key="1">
    <citation type="submission" date="2017-12" db="EMBL/GenBank/DDBJ databases">
        <title>Comparative genomics of Botrytis spp.</title>
        <authorList>
            <person name="Valero-Jimenez C.A."/>
            <person name="Tapia P."/>
            <person name="Veloso J."/>
            <person name="Silva-Moreno E."/>
            <person name="Staats M."/>
            <person name="Valdes J.H."/>
            <person name="Van Kan J.A.L."/>
        </authorList>
    </citation>
    <scope>NUCLEOTIDE SEQUENCE [LARGE SCALE GENOMIC DNA]</scope>
    <source>
        <strain evidence="4 5">MUCL11595</strain>
    </source>
</reference>
<keyword evidence="1" id="KW-0862">Zinc</keyword>
<accession>A0A4Z1ILZ6</accession>
<dbReference type="PROSITE" id="PS00028">
    <property type="entry name" value="ZINC_FINGER_C2H2_1"/>
    <property type="match status" value="1"/>
</dbReference>
<keyword evidence="1" id="KW-0479">Metal-binding</keyword>
<evidence type="ECO:0000259" key="3">
    <source>
        <dbReference type="PROSITE" id="PS50157"/>
    </source>
</evidence>
<feature type="region of interest" description="Disordered" evidence="2">
    <location>
        <begin position="586"/>
        <end position="648"/>
    </location>
</feature>
<comment type="caution">
    <text evidence="4">The sequence shown here is derived from an EMBL/GenBank/DDBJ whole genome shotgun (WGS) entry which is preliminary data.</text>
</comment>
<evidence type="ECO:0000256" key="1">
    <source>
        <dbReference type="PROSITE-ProRule" id="PRU00042"/>
    </source>
</evidence>
<evidence type="ECO:0000313" key="4">
    <source>
        <dbReference type="EMBL" id="TGO62375.1"/>
    </source>
</evidence>
<evidence type="ECO:0000256" key="2">
    <source>
        <dbReference type="SAM" id="MobiDB-lite"/>
    </source>
</evidence>
<dbReference type="InterPro" id="IPR013087">
    <property type="entry name" value="Znf_C2H2_type"/>
</dbReference>
<feature type="compositionally biased region" description="Polar residues" evidence="2">
    <location>
        <begin position="596"/>
        <end position="611"/>
    </location>
</feature>
<feature type="domain" description="C2H2-type" evidence="3">
    <location>
        <begin position="446"/>
        <end position="477"/>
    </location>
</feature>
<evidence type="ECO:0000313" key="5">
    <source>
        <dbReference type="Proteomes" id="UP000297527"/>
    </source>
</evidence>
<feature type="region of interest" description="Disordered" evidence="2">
    <location>
        <begin position="356"/>
        <end position="400"/>
    </location>
</feature>
<gene>
    <name evidence="4" type="ORF">BCON_0020g00480</name>
</gene>
<dbReference type="EMBL" id="PQXN01000020">
    <property type="protein sequence ID" value="TGO62375.1"/>
    <property type="molecule type" value="Genomic_DNA"/>
</dbReference>
<dbReference type="OrthoDB" id="3533395at2759"/>
<dbReference type="AlphaFoldDB" id="A0A4Z1ILZ6"/>
<sequence length="730" mass="82156">MSFRTVEESVAAYESALPQQGCRDPGSNLAQPPICGDQVSHSFDNGLNNANHLSYNNFHDNNLDDLIIFPNGELPSSDFELDYDLFAYQHGVDELVSKPTAGSSDNQSPLQCQITPQRLGSSQPTNEPSIAEVRDRSFDFPGQAEYTQSEMPEPAQTPINSQHIQTLSKAGTISGSDLEYHGLETHESNLEGSIEVHRQILPLRRSTRNKGSCSTGGPGNIVSLHKTTNVLESMVQCSSQRLADYPASRNSSISAGVEFTSNNFRSKLFDRVCETTSEFDDKPLNRSFVASEIRKAIQDIYRDAGFRGETTKTESLVGESILEIVRDEDIPWKDMKPMKIAESVYKIYSEAGYDQPIPQNISSRRHNTRTAFSDSTPRTNRNPSVFSRSSKRPSDYEGSTSVASSFSKRLKVSSNEYNCYYDDCNASVELKGIGPHNKIHNPYEFFACIVPDCSKIFPRKETMKSHLKTKSHKGYLKGLSEAEMKSMSERIRENTFIITDRTHDHCTFCDKKLPRGSWKKCWESHVHILKHLRTSTPLVFQHLCSDKDSCGKREYWKTSPCIQPENRKQVPDSDYDDSDCEVQSEIDEDNLDCSDNGDSTEPQERPNTNRYAQGPSAQDYRGSNESFSGGSYPRNRGPSEYRSPYHSKQPPIFQLVSNRLDPSSDTESDVAMSRFRAEDPNSEHLNNYTLRDPSHEPLRYGMLKSSVDSYATIAEQGDDDTTTQPSMTRL</sequence>
<proteinExistence type="predicted"/>
<dbReference type="InterPro" id="IPR036236">
    <property type="entry name" value="Znf_C2H2_sf"/>
</dbReference>
<dbReference type="GO" id="GO:0008270">
    <property type="term" value="F:zinc ion binding"/>
    <property type="evidence" value="ECO:0007669"/>
    <property type="project" value="UniProtKB-KW"/>
</dbReference>
<keyword evidence="5" id="KW-1185">Reference proteome</keyword>
<dbReference type="SUPFAM" id="SSF57667">
    <property type="entry name" value="beta-beta-alpha zinc fingers"/>
    <property type="match status" value="1"/>
</dbReference>
<dbReference type="PROSITE" id="PS50157">
    <property type="entry name" value="ZINC_FINGER_C2H2_2"/>
    <property type="match status" value="1"/>
</dbReference>
<name>A0A4Z1ILZ6_9HELO</name>
<feature type="compositionally biased region" description="Polar residues" evidence="2">
    <location>
        <begin position="369"/>
        <end position="388"/>
    </location>
</feature>
<dbReference type="Proteomes" id="UP000297527">
    <property type="component" value="Unassembled WGS sequence"/>
</dbReference>
<protein>
    <recommendedName>
        <fullName evidence="3">C2H2-type domain-containing protein</fullName>
    </recommendedName>
</protein>
<keyword evidence="1" id="KW-0863">Zinc-finger</keyword>
<organism evidence="4 5">
    <name type="scientific">Botryotinia convoluta</name>
    <dbReference type="NCBI Taxonomy" id="54673"/>
    <lineage>
        <taxon>Eukaryota</taxon>
        <taxon>Fungi</taxon>
        <taxon>Dikarya</taxon>
        <taxon>Ascomycota</taxon>
        <taxon>Pezizomycotina</taxon>
        <taxon>Leotiomycetes</taxon>
        <taxon>Helotiales</taxon>
        <taxon>Sclerotiniaceae</taxon>
        <taxon>Botryotinia</taxon>
    </lineage>
</organism>